<proteinExistence type="predicted"/>
<comment type="caution">
    <text evidence="1">The sequence shown here is derived from an EMBL/GenBank/DDBJ whole genome shotgun (WGS) entry which is preliminary data.</text>
</comment>
<organism evidence="1 2">
    <name type="scientific">Trichinella nativa</name>
    <dbReference type="NCBI Taxonomy" id="6335"/>
    <lineage>
        <taxon>Eukaryota</taxon>
        <taxon>Metazoa</taxon>
        <taxon>Ecdysozoa</taxon>
        <taxon>Nematoda</taxon>
        <taxon>Enoplea</taxon>
        <taxon>Dorylaimia</taxon>
        <taxon>Trichinellida</taxon>
        <taxon>Trichinellidae</taxon>
        <taxon>Trichinella</taxon>
    </lineage>
</organism>
<sequence>MDNMEIPFDIEERLSELFGPEEMALESNRLSSFVSWPYTSEDTFGESGVFQRPYSVKWKLRKMFFLFKGTTRLGPR</sequence>
<gene>
    <name evidence="1" type="ORF">D917_07254</name>
</gene>
<protein>
    <submittedName>
        <fullName evidence="1">Uncharacterized protein</fullName>
    </submittedName>
</protein>
<name>A0A1Y3EPE5_9BILA</name>
<dbReference type="Proteomes" id="UP000243006">
    <property type="component" value="Unassembled WGS sequence"/>
</dbReference>
<reference evidence="1 2" key="1">
    <citation type="submission" date="2015-04" db="EMBL/GenBank/DDBJ databases">
        <title>Draft genome of the roundworm Trichinella nativa.</title>
        <authorList>
            <person name="Mitreva M."/>
        </authorList>
    </citation>
    <scope>NUCLEOTIDE SEQUENCE [LARGE SCALE GENOMIC DNA]</scope>
    <source>
        <strain evidence="1 2">ISS45</strain>
    </source>
</reference>
<accession>A0A1Y3EPE5</accession>
<evidence type="ECO:0000313" key="2">
    <source>
        <dbReference type="Proteomes" id="UP000243006"/>
    </source>
</evidence>
<dbReference type="AlphaFoldDB" id="A0A1Y3EPE5"/>
<evidence type="ECO:0000313" key="1">
    <source>
        <dbReference type="EMBL" id="OUC47023.1"/>
    </source>
</evidence>
<dbReference type="EMBL" id="LVZM01005424">
    <property type="protein sequence ID" value="OUC47023.1"/>
    <property type="molecule type" value="Genomic_DNA"/>
</dbReference>